<dbReference type="Gene3D" id="1.10.238.10">
    <property type="entry name" value="EF-hand"/>
    <property type="match status" value="1"/>
</dbReference>
<reference evidence="2" key="1">
    <citation type="submission" date="2014-09" db="EMBL/GenBank/DDBJ databases">
        <authorList>
            <person name="Sharma Rahul"/>
            <person name="Thines Marco"/>
        </authorList>
    </citation>
    <scope>NUCLEOTIDE SEQUENCE [LARGE SCALE GENOMIC DNA]</scope>
</reference>
<accession>A0A0P1A752</accession>
<sequence length="197" mass="22459">MDAVNHARALNGLLTLSRLERMRHVYHTWVNVKGVEEGMALTRRELQCILESSELGDQVNFLFDRFRCVSTRKKHTDAPCVDLMTILITMTLLAQGALTEKARFVFQLVDLDTEDDIVEAELALVISTCCNGLHRLGIIENRDTMSELDAMAVAYEAFDFVDLEDGDKMSFELFLKWLRCSRYNSGRLYDTIVEAAI</sequence>
<keyword evidence="2" id="KW-1185">Reference proteome</keyword>
<dbReference type="OrthoDB" id="2419400at2759"/>
<evidence type="ECO:0000313" key="1">
    <source>
        <dbReference type="EMBL" id="CEG36302.1"/>
    </source>
</evidence>
<dbReference type="Proteomes" id="UP000054928">
    <property type="component" value="Unassembled WGS sequence"/>
</dbReference>
<dbReference type="AlphaFoldDB" id="A0A0P1A752"/>
<organism evidence="1 2">
    <name type="scientific">Plasmopara halstedii</name>
    <name type="common">Downy mildew of sunflower</name>
    <dbReference type="NCBI Taxonomy" id="4781"/>
    <lineage>
        <taxon>Eukaryota</taxon>
        <taxon>Sar</taxon>
        <taxon>Stramenopiles</taxon>
        <taxon>Oomycota</taxon>
        <taxon>Peronosporomycetes</taxon>
        <taxon>Peronosporales</taxon>
        <taxon>Peronosporaceae</taxon>
        <taxon>Plasmopara</taxon>
    </lineage>
</organism>
<protein>
    <submittedName>
        <fullName evidence="1">EF-hand domain pair</fullName>
    </submittedName>
</protein>
<evidence type="ECO:0000313" key="2">
    <source>
        <dbReference type="Proteomes" id="UP000054928"/>
    </source>
</evidence>
<dbReference type="RefSeq" id="XP_024572671.1">
    <property type="nucleotide sequence ID" value="XM_024719301.1"/>
</dbReference>
<dbReference type="InterPro" id="IPR011992">
    <property type="entry name" value="EF-hand-dom_pair"/>
</dbReference>
<dbReference type="EMBL" id="CCYD01000178">
    <property type="protein sequence ID" value="CEG36302.1"/>
    <property type="molecule type" value="Genomic_DNA"/>
</dbReference>
<dbReference type="STRING" id="4781.A0A0P1A752"/>
<dbReference type="SUPFAM" id="SSF47473">
    <property type="entry name" value="EF-hand"/>
    <property type="match status" value="1"/>
</dbReference>
<proteinExistence type="predicted"/>
<dbReference type="GeneID" id="36397265"/>
<name>A0A0P1A752_PLAHL</name>